<dbReference type="InterPro" id="IPR000620">
    <property type="entry name" value="EamA_dom"/>
</dbReference>
<name>A0A929KVG0_9SPHI</name>
<protein>
    <submittedName>
        <fullName evidence="3">EamA family transporter</fullName>
    </submittedName>
</protein>
<evidence type="ECO:0000259" key="2">
    <source>
        <dbReference type="Pfam" id="PF00892"/>
    </source>
</evidence>
<dbReference type="SUPFAM" id="SSF103481">
    <property type="entry name" value="Multidrug resistance efflux transporter EmrE"/>
    <property type="match status" value="2"/>
</dbReference>
<dbReference type="InterPro" id="IPR037185">
    <property type="entry name" value="EmrE-like"/>
</dbReference>
<evidence type="ECO:0000313" key="3">
    <source>
        <dbReference type="EMBL" id="MBE9662334.1"/>
    </source>
</evidence>
<gene>
    <name evidence="3" type="ORF">IRJ16_10605</name>
</gene>
<organism evidence="3 4">
    <name type="scientific">Mucilaginibacter myungsuensis</name>
    <dbReference type="NCBI Taxonomy" id="649104"/>
    <lineage>
        <taxon>Bacteria</taxon>
        <taxon>Pseudomonadati</taxon>
        <taxon>Bacteroidota</taxon>
        <taxon>Sphingobacteriia</taxon>
        <taxon>Sphingobacteriales</taxon>
        <taxon>Sphingobacteriaceae</taxon>
        <taxon>Mucilaginibacter</taxon>
    </lineage>
</organism>
<keyword evidence="1" id="KW-0812">Transmembrane</keyword>
<feature type="domain" description="EamA" evidence="2">
    <location>
        <begin position="161"/>
        <end position="290"/>
    </location>
</feature>
<dbReference type="GO" id="GO:0016020">
    <property type="term" value="C:membrane"/>
    <property type="evidence" value="ECO:0007669"/>
    <property type="project" value="InterPro"/>
</dbReference>
<dbReference type="RefSeq" id="WP_194111506.1">
    <property type="nucleotide sequence ID" value="NZ_JADFFL010000003.1"/>
</dbReference>
<reference evidence="3" key="1">
    <citation type="submission" date="2020-10" db="EMBL/GenBank/DDBJ databases">
        <title>Mucilaginibacter mali sp. nov., isolated from rhizosphere soil of apple orchard.</title>
        <authorList>
            <person name="Lee J.-S."/>
            <person name="Kim H.S."/>
            <person name="Kim J.-S."/>
        </authorList>
    </citation>
    <scope>NUCLEOTIDE SEQUENCE</scope>
    <source>
        <strain evidence="3">KCTC 22746</strain>
    </source>
</reference>
<accession>A0A929KVG0</accession>
<dbReference type="PANTHER" id="PTHR22911:SF137">
    <property type="entry name" value="SOLUTE CARRIER FAMILY 35 MEMBER G2-RELATED"/>
    <property type="match status" value="1"/>
</dbReference>
<dbReference type="EMBL" id="JADFFL010000003">
    <property type="protein sequence ID" value="MBE9662334.1"/>
    <property type="molecule type" value="Genomic_DNA"/>
</dbReference>
<comment type="caution">
    <text evidence="3">The sequence shown here is derived from an EMBL/GenBank/DDBJ whole genome shotgun (WGS) entry which is preliminary data.</text>
</comment>
<feature type="domain" description="EamA" evidence="2">
    <location>
        <begin position="11"/>
        <end position="153"/>
    </location>
</feature>
<proteinExistence type="predicted"/>
<feature type="transmembrane region" description="Helical" evidence="1">
    <location>
        <begin position="7"/>
        <end position="28"/>
    </location>
</feature>
<feature type="transmembrane region" description="Helical" evidence="1">
    <location>
        <begin position="217"/>
        <end position="235"/>
    </location>
</feature>
<dbReference type="Pfam" id="PF00892">
    <property type="entry name" value="EamA"/>
    <property type="match status" value="2"/>
</dbReference>
<dbReference type="AlphaFoldDB" id="A0A929KVG0"/>
<feature type="transmembrane region" description="Helical" evidence="1">
    <location>
        <begin position="137"/>
        <end position="154"/>
    </location>
</feature>
<feature type="transmembrane region" description="Helical" evidence="1">
    <location>
        <begin position="188"/>
        <end position="205"/>
    </location>
</feature>
<feature type="transmembrane region" description="Helical" evidence="1">
    <location>
        <begin position="40"/>
        <end position="58"/>
    </location>
</feature>
<dbReference type="Proteomes" id="UP000622475">
    <property type="component" value="Unassembled WGS sequence"/>
</dbReference>
<dbReference type="PANTHER" id="PTHR22911">
    <property type="entry name" value="ACYL-MALONYL CONDENSING ENZYME-RELATED"/>
    <property type="match status" value="1"/>
</dbReference>
<sequence>MTKQKTSALYLACAIAAAVIWGFFAFPLRHIKQYSPQQILYYRIFTSFAIVWAINLMFRKKQLQADYQLVKAMGSKERRRILLLFLASGIFITFNWYTFIHVVNHVSLKAASFAYMVCPILTAAGGFLILKEQVTRLKLIAIAIAILSVGILSTASVSQAMWSVVIAATYALYLILQKVLNRFDKLNLLGINLLISTLILLPFYFHDAKPVPAEVDFWAMILIIAVLMTIVPLFLSSYALNGIPSSTLGITIYVNPAISFTVAIVAFGEHVTLQQIGGYLLLIVAVIIFNWPVISSLFGPKDPGTDNIKPIPQH</sequence>
<evidence type="ECO:0000313" key="4">
    <source>
        <dbReference type="Proteomes" id="UP000622475"/>
    </source>
</evidence>
<keyword evidence="4" id="KW-1185">Reference proteome</keyword>
<keyword evidence="1" id="KW-1133">Transmembrane helix</keyword>
<evidence type="ECO:0000256" key="1">
    <source>
        <dbReference type="SAM" id="Phobius"/>
    </source>
</evidence>
<feature type="transmembrane region" description="Helical" evidence="1">
    <location>
        <begin position="247"/>
        <end position="267"/>
    </location>
</feature>
<feature type="transmembrane region" description="Helical" evidence="1">
    <location>
        <begin position="279"/>
        <end position="299"/>
    </location>
</feature>
<keyword evidence="1" id="KW-0472">Membrane</keyword>
<feature type="transmembrane region" description="Helical" evidence="1">
    <location>
        <begin position="160"/>
        <end position="176"/>
    </location>
</feature>
<feature type="transmembrane region" description="Helical" evidence="1">
    <location>
        <begin position="112"/>
        <end position="130"/>
    </location>
</feature>
<feature type="transmembrane region" description="Helical" evidence="1">
    <location>
        <begin position="81"/>
        <end position="100"/>
    </location>
</feature>